<dbReference type="AlphaFoldDB" id="A0ABC8SSP0"/>
<evidence type="ECO:0000313" key="3">
    <source>
        <dbReference type="Proteomes" id="UP001642360"/>
    </source>
</evidence>
<name>A0ABC8SSP0_9AQUA</name>
<reference evidence="2 3" key="1">
    <citation type="submission" date="2024-02" db="EMBL/GenBank/DDBJ databases">
        <authorList>
            <person name="Vignale AGUSTIN F."/>
            <person name="Sosa J E."/>
            <person name="Modenutti C."/>
        </authorList>
    </citation>
    <scope>NUCLEOTIDE SEQUENCE [LARGE SCALE GENOMIC DNA]</scope>
</reference>
<feature type="transmembrane region" description="Helical" evidence="1">
    <location>
        <begin position="9"/>
        <end position="30"/>
    </location>
</feature>
<keyword evidence="1" id="KW-0472">Membrane</keyword>
<dbReference type="Proteomes" id="UP001642360">
    <property type="component" value="Unassembled WGS sequence"/>
</dbReference>
<keyword evidence="1" id="KW-0812">Transmembrane</keyword>
<gene>
    <name evidence="2" type="ORF">ILEXP_LOCUS28922</name>
</gene>
<protein>
    <submittedName>
        <fullName evidence="2">Uncharacterized protein</fullName>
    </submittedName>
</protein>
<keyword evidence="1" id="KW-1133">Transmembrane helix</keyword>
<accession>A0ABC8SSP0</accession>
<comment type="caution">
    <text evidence="2">The sequence shown here is derived from an EMBL/GenBank/DDBJ whole genome shotgun (WGS) entry which is preliminary data.</text>
</comment>
<organism evidence="2 3">
    <name type="scientific">Ilex paraguariensis</name>
    <name type="common">yerba mate</name>
    <dbReference type="NCBI Taxonomy" id="185542"/>
    <lineage>
        <taxon>Eukaryota</taxon>
        <taxon>Viridiplantae</taxon>
        <taxon>Streptophyta</taxon>
        <taxon>Embryophyta</taxon>
        <taxon>Tracheophyta</taxon>
        <taxon>Spermatophyta</taxon>
        <taxon>Magnoliopsida</taxon>
        <taxon>eudicotyledons</taxon>
        <taxon>Gunneridae</taxon>
        <taxon>Pentapetalae</taxon>
        <taxon>asterids</taxon>
        <taxon>campanulids</taxon>
        <taxon>Aquifoliales</taxon>
        <taxon>Aquifoliaceae</taxon>
        <taxon>Ilex</taxon>
    </lineage>
</organism>
<evidence type="ECO:0000256" key="1">
    <source>
        <dbReference type="SAM" id="Phobius"/>
    </source>
</evidence>
<keyword evidence="3" id="KW-1185">Reference proteome</keyword>
<sequence length="134" mass="15017">MATYGRTRTIFIIVTVIATILVVSIFMTTYDRKESTSYDNGGGPGDGESTVEYCVKHHSGNPPPPNHKEGWRSEYYYIVCRDVFRNIGLSYQVSGILPPDYVKAMKNVPEFKNNETALNAFFCGLAATYRGVRC</sequence>
<dbReference type="EMBL" id="CAUOFW020003480">
    <property type="protein sequence ID" value="CAK9160184.1"/>
    <property type="molecule type" value="Genomic_DNA"/>
</dbReference>
<evidence type="ECO:0000313" key="2">
    <source>
        <dbReference type="EMBL" id="CAK9160184.1"/>
    </source>
</evidence>
<proteinExistence type="predicted"/>